<comment type="caution">
    <text evidence="3">The sequence shown here is derived from an EMBL/GenBank/DDBJ whole genome shotgun (WGS) entry which is preliminary data.</text>
</comment>
<name>A0AAV7F676_ARIFI</name>
<keyword evidence="4" id="KW-1185">Reference proteome</keyword>
<organism evidence="3 4">
    <name type="scientific">Aristolochia fimbriata</name>
    <name type="common">White veined hardy Dutchman's pipe vine</name>
    <dbReference type="NCBI Taxonomy" id="158543"/>
    <lineage>
        <taxon>Eukaryota</taxon>
        <taxon>Viridiplantae</taxon>
        <taxon>Streptophyta</taxon>
        <taxon>Embryophyta</taxon>
        <taxon>Tracheophyta</taxon>
        <taxon>Spermatophyta</taxon>
        <taxon>Magnoliopsida</taxon>
        <taxon>Magnoliidae</taxon>
        <taxon>Piperales</taxon>
        <taxon>Aristolochiaceae</taxon>
        <taxon>Aristolochia</taxon>
    </lineage>
</organism>
<dbReference type="AlphaFoldDB" id="A0AAV7F676"/>
<proteinExistence type="predicted"/>
<evidence type="ECO:0000259" key="1">
    <source>
        <dbReference type="Pfam" id="PF04784"/>
    </source>
</evidence>
<feature type="domain" description="Ternary complex factor MIP1 leucine-zipper" evidence="2">
    <location>
        <begin position="42"/>
        <end position="91"/>
    </location>
</feature>
<dbReference type="Pfam" id="PF04784">
    <property type="entry name" value="DUF547"/>
    <property type="match status" value="1"/>
</dbReference>
<dbReference type="InterPro" id="IPR025757">
    <property type="entry name" value="MIP1_Leuzipper"/>
</dbReference>
<evidence type="ECO:0008006" key="5">
    <source>
        <dbReference type="Google" id="ProtNLM"/>
    </source>
</evidence>
<reference evidence="3 4" key="1">
    <citation type="submission" date="2021-07" db="EMBL/GenBank/DDBJ databases">
        <title>The Aristolochia fimbriata genome: insights into angiosperm evolution, floral development and chemical biosynthesis.</title>
        <authorList>
            <person name="Jiao Y."/>
        </authorList>
    </citation>
    <scope>NUCLEOTIDE SEQUENCE [LARGE SCALE GENOMIC DNA]</scope>
    <source>
        <strain evidence="3">IBCAS-2021</strain>
        <tissue evidence="3">Leaf</tissue>
    </source>
</reference>
<evidence type="ECO:0000313" key="3">
    <source>
        <dbReference type="EMBL" id="KAG9456578.1"/>
    </source>
</evidence>
<gene>
    <name evidence="3" type="ORF">H6P81_001086</name>
</gene>
<evidence type="ECO:0000259" key="2">
    <source>
        <dbReference type="Pfam" id="PF14389"/>
    </source>
</evidence>
<evidence type="ECO:0000313" key="4">
    <source>
        <dbReference type="Proteomes" id="UP000825729"/>
    </source>
</evidence>
<protein>
    <recommendedName>
        <fullName evidence="5">DUF547 domain-containing protein</fullName>
    </recommendedName>
</protein>
<dbReference type="PANTHER" id="PTHR23054:SF15">
    <property type="entry name" value="OS08G0515700 PROTEIN"/>
    <property type="match status" value="1"/>
</dbReference>
<dbReference type="EMBL" id="JAINDJ010000002">
    <property type="protein sequence ID" value="KAG9456578.1"/>
    <property type="molecule type" value="Genomic_DNA"/>
</dbReference>
<dbReference type="InterPro" id="IPR006869">
    <property type="entry name" value="DUF547"/>
</dbReference>
<accession>A0AAV7F676</accession>
<dbReference type="Proteomes" id="UP000825729">
    <property type="component" value="Unassembled WGS sequence"/>
</dbReference>
<sequence length="530" mass="59538">MTINLKKQKIQSRRMLGVTGSLPASYSSHHRRSWSTPENGVLECDLNMPKQKIPFPNTRVAELINEISILELEISNLERYLLSLYRTAFDQFAAKPNSSAEDKDFGTSSSLGFMNIDEKDLINRDAEPSHSLYCAQSEHSDDLVPETSQCVSTNLEKSLSSEKNSEPALRSLADHLGSSLEQVHETPNRLSEEILRCVSAIYCKLANAAHSNQVILSASPSPSVSSSSTFSPQYPNDIWSPRFDNESLLNTRDLEELKVSRGPYSGMVEVPRIRVDDERFHYAAAMFQSFKSLIQHLEKVDPASLKHEEKLAFWINIHNALMMHAYLAYGDQRNHLKSGSSNAKASYNIGGCLVNAFVIQNAILGCLSRRSSPWLRSFFSPGNKFRAGSGKHIYALDHPEPLVHFALCSGSYSDPAVRLYTGEGVMQELKLARAEFIRNSVHIHGDGKIILPKILSYYAKDAGMQLSSIMRIVHDCLPEAQQTVIQRSLQSRLDKYVEWTPYISAFRYLIHRELAEERTSICPKPLESIA</sequence>
<feature type="domain" description="DUF547" evidence="1">
    <location>
        <begin position="303"/>
        <end position="437"/>
    </location>
</feature>
<dbReference type="PANTHER" id="PTHR23054">
    <property type="entry name" value="TERNARY COMPLEX FACTOR MIP1, LEUCINE-ZIPPER-RELATED"/>
    <property type="match status" value="1"/>
</dbReference>
<dbReference type="Pfam" id="PF14389">
    <property type="entry name" value="Lzipper-MIP1"/>
    <property type="match status" value="1"/>
</dbReference>